<evidence type="ECO:0000313" key="4">
    <source>
        <dbReference type="Proteomes" id="UP001063350"/>
    </source>
</evidence>
<feature type="region of interest" description="Disordered" evidence="1">
    <location>
        <begin position="22"/>
        <end position="54"/>
    </location>
</feature>
<name>A0A915XKB6_9BACT</name>
<dbReference type="KEGG" id="ddu:GF1_13590"/>
<feature type="compositionally biased region" description="Basic and acidic residues" evidence="1">
    <location>
        <begin position="37"/>
        <end position="54"/>
    </location>
</feature>
<accession>A0A915XKB6</accession>
<feature type="transmembrane region" description="Helical" evidence="2">
    <location>
        <begin position="62"/>
        <end position="85"/>
    </location>
</feature>
<reference evidence="3" key="1">
    <citation type="submission" date="2020-12" db="EMBL/GenBank/DDBJ databases">
        <title>Desulfobium dissulfuricans gen. nov., sp. nov., a novel mesophilic, sulfate-reducing bacterium isolated from a deep-sea hydrothermal vent.</title>
        <authorList>
            <person name="Hashimoto Y."/>
            <person name="Tame A."/>
            <person name="Sawayama S."/>
            <person name="Miyazaki J."/>
            <person name="Takai K."/>
            <person name="Nakagawa S."/>
        </authorList>
    </citation>
    <scope>NUCLEOTIDE SEQUENCE</scope>
    <source>
        <strain evidence="3">GF1</strain>
    </source>
</reference>
<keyword evidence="2" id="KW-0812">Transmembrane</keyword>
<evidence type="ECO:0000256" key="1">
    <source>
        <dbReference type="SAM" id="MobiDB-lite"/>
    </source>
</evidence>
<organism evidence="3 4">
    <name type="scientific">Desulfolithobacter dissulfuricans</name>
    <dbReference type="NCBI Taxonomy" id="2795293"/>
    <lineage>
        <taxon>Bacteria</taxon>
        <taxon>Pseudomonadati</taxon>
        <taxon>Thermodesulfobacteriota</taxon>
        <taxon>Desulfobulbia</taxon>
        <taxon>Desulfobulbales</taxon>
        <taxon>Desulfobulbaceae</taxon>
        <taxon>Desulfolithobacter</taxon>
    </lineage>
</organism>
<keyword evidence="4" id="KW-1185">Reference proteome</keyword>
<dbReference type="Proteomes" id="UP001063350">
    <property type="component" value="Chromosome"/>
</dbReference>
<evidence type="ECO:0000256" key="2">
    <source>
        <dbReference type="SAM" id="Phobius"/>
    </source>
</evidence>
<sequence>MLTNVSVDLDDAIQLFQGSPYLVGRSASGNTWHKKPDRSGGGKSEREGDKGKYQREEEHDKMFFAHVGYLLFYYLFWGICPAVLLDQVSWSSRAV</sequence>
<proteinExistence type="predicted"/>
<dbReference type="EMBL" id="AP024233">
    <property type="protein sequence ID" value="BCO08983.1"/>
    <property type="molecule type" value="Genomic_DNA"/>
</dbReference>
<evidence type="ECO:0000313" key="3">
    <source>
        <dbReference type="EMBL" id="BCO08983.1"/>
    </source>
</evidence>
<protein>
    <submittedName>
        <fullName evidence="3">Uncharacterized protein</fullName>
    </submittedName>
</protein>
<keyword evidence="2" id="KW-0472">Membrane</keyword>
<keyword evidence="2" id="KW-1133">Transmembrane helix</keyword>
<dbReference type="AlphaFoldDB" id="A0A915XKB6"/>
<gene>
    <name evidence="3" type="ORF">GF1_13590</name>
</gene>